<organism evidence="2 3">
    <name type="scientific">Novosphingobium silvae</name>
    <dbReference type="NCBI Taxonomy" id="2692619"/>
    <lineage>
        <taxon>Bacteria</taxon>
        <taxon>Pseudomonadati</taxon>
        <taxon>Pseudomonadota</taxon>
        <taxon>Alphaproteobacteria</taxon>
        <taxon>Sphingomonadales</taxon>
        <taxon>Sphingomonadaceae</taxon>
        <taxon>Novosphingobium</taxon>
    </lineage>
</organism>
<feature type="compositionally biased region" description="Low complexity" evidence="1">
    <location>
        <begin position="39"/>
        <end position="50"/>
    </location>
</feature>
<name>A0A7X4GH27_9SPHN</name>
<comment type="caution">
    <text evidence="2">The sequence shown here is derived from an EMBL/GenBank/DDBJ whole genome shotgun (WGS) entry which is preliminary data.</text>
</comment>
<evidence type="ECO:0000313" key="2">
    <source>
        <dbReference type="EMBL" id="MYL98433.1"/>
    </source>
</evidence>
<keyword evidence="3" id="KW-1185">Reference proteome</keyword>
<dbReference type="Proteomes" id="UP000465810">
    <property type="component" value="Unassembled WGS sequence"/>
</dbReference>
<accession>A0A7X4GH27</accession>
<gene>
    <name evidence="2" type="ORF">GR702_11725</name>
</gene>
<feature type="region of interest" description="Disordered" evidence="1">
    <location>
        <begin position="1"/>
        <end position="50"/>
    </location>
</feature>
<reference evidence="2 3" key="1">
    <citation type="submission" date="2019-12" db="EMBL/GenBank/DDBJ databases">
        <authorList>
            <person name="Feng G."/>
            <person name="Zhu H."/>
        </authorList>
    </citation>
    <scope>NUCLEOTIDE SEQUENCE [LARGE SCALE GENOMIC DNA]</scope>
    <source>
        <strain evidence="2 3">FGD1</strain>
    </source>
</reference>
<dbReference type="EMBL" id="WVTD01000007">
    <property type="protein sequence ID" value="MYL98433.1"/>
    <property type="molecule type" value="Genomic_DNA"/>
</dbReference>
<evidence type="ECO:0000256" key="1">
    <source>
        <dbReference type="SAM" id="MobiDB-lite"/>
    </source>
</evidence>
<dbReference type="RefSeq" id="WP_160986061.1">
    <property type="nucleotide sequence ID" value="NZ_WVTD01000007.1"/>
</dbReference>
<evidence type="ECO:0000313" key="3">
    <source>
        <dbReference type="Proteomes" id="UP000465810"/>
    </source>
</evidence>
<protein>
    <submittedName>
        <fullName evidence="2">Uncharacterized protein</fullName>
    </submittedName>
</protein>
<sequence>MSSIRGTAHHHAGMGEDTAGDAASEGTAGVPAKVGDPVGSAAIGSGAGTADGAVVVTGSGCAAV</sequence>
<proteinExistence type="predicted"/>
<dbReference type="AlphaFoldDB" id="A0A7X4GH27"/>